<keyword evidence="2" id="KW-1185">Reference proteome</keyword>
<evidence type="ECO:0000313" key="1">
    <source>
        <dbReference type="EMBL" id="NYB75122.1"/>
    </source>
</evidence>
<sequence>MYLYPTVQTDVSVKIELQGRLTCTYPEYNNGWNVTANPDGTLINKTDGREYSYLYWEGKGNAIWDLSKGFVVKGEDTIEFLQEKLEYLGLTTRELNEFIVYWLPLMKENKYNLITFQTTAYENNAKLHITPEPDNILRIFMAYKALDNYIEIPEQQLSTFNRSGFSVIEWGGTEIK</sequence>
<organism evidence="1 2">
    <name type="scientific">Sedimentibacter hydroxybenzoicus DSM 7310</name>
    <dbReference type="NCBI Taxonomy" id="1123245"/>
    <lineage>
        <taxon>Bacteria</taxon>
        <taxon>Bacillati</taxon>
        <taxon>Bacillota</taxon>
        <taxon>Tissierellia</taxon>
        <taxon>Sedimentibacter</taxon>
    </lineage>
</organism>
<dbReference type="AlphaFoldDB" id="A0A974BLX9"/>
<comment type="caution">
    <text evidence="1">The sequence shown here is derived from an EMBL/GenBank/DDBJ whole genome shotgun (WGS) entry which is preliminary data.</text>
</comment>
<dbReference type="EMBL" id="JACBNQ010000017">
    <property type="protein sequence ID" value="NYB75122.1"/>
    <property type="molecule type" value="Genomic_DNA"/>
</dbReference>
<gene>
    <name evidence="1" type="ORF">HZF24_13315</name>
</gene>
<reference evidence="1" key="1">
    <citation type="submission" date="2020-07" db="EMBL/GenBank/DDBJ databases">
        <title>Genomic analysis of a strain of Sedimentibacter Hydroxybenzoicus DSM7310.</title>
        <authorList>
            <person name="Ma S."/>
        </authorList>
    </citation>
    <scope>NUCLEOTIDE SEQUENCE</scope>
    <source>
        <strain evidence="1">DSM 7310</strain>
    </source>
</reference>
<evidence type="ECO:0000313" key="2">
    <source>
        <dbReference type="Proteomes" id="UP000611629"/>
    </source>
</evidence>
<protein>
    <submittedName>
        <fullName evidence="1">Uncharacterized protein</fullName>
    </submittedName>
</protein>
<accession>A0A974BLX9</accession>
<name>A0A974BLX9_SEDHY</name>
<dbReference type="Proteomes" id="UP000611629">
    <property type="component" value="Unassembled WGS sequence"/>
</dbReference>
<proteinExistence type="predicted"/>